<organism evidence="3 4">
    <name type="scientific">Halocatena salina</name>
    <dbReference type="NCBI Taxonomy" id="2934340"/>
    <lineage>
        <taxon>Archaea</taxon>
        <taxon>Methanobacteriati</taxon>
        <taxon>Methanobacteriota</taxon>
        <taxon>Stenosarchaea group</taxon>
        <taxon>Halobacteria</taxon>
        <taxon>Halobacteriales</taxon>
        <taxon>Natronomonadaceae</taxon>
        <taxon>Halocatena</taxon>
    </lineage>
</organism>
<dbReference type="InterPro" id="IPR050248">
    <property type="entry name" value="Polysacc_deacetylase_ArnD"/>
</dbReference>
<dbReference type="PANTHER" id="PTHR10587">
    <property type="entry name" value="GLYCOSYL TRANSFERASE-RELATED"/>
    <property type="match status" value="1"/>
</dbReference>
<evidence type="ECO:0000256" key="1">
    <source>
        <dbReference type="SAM" id="MobiDB-lite"/>
    </source>
</evidence>
<dbReference type="Proteomes" id="UP000831768">
    <property type="component" value="Plasmid unnamed3"/>
</dbReference>
<dbReference type="GO" id="GO:0005975">
    <property type="term" value="P:carbohydrate metabolic process"/>
    <property type="evidence" value="ECO:0007669"/>
    <property type="project" value="InterPro"/>
</dbReference>
<dbReference type="InterPro" id="IPR011330">
    <property type="entry name" value="Glyco_hydro/deAcase_b/a-brl"/>
</dbReference>
<dbReference type="Gene3D" id="3.20.20.370">
    <property type="entry name" value="Glycoside hydrolase/deacetylase"/>
    <property type="match status" value="1"/>
</dbReference>
<feature type="compositionally biased region" description="Low complexity" evidence="1">
    <location>
        <begin position="36"/>
        <end position="54"/>
    </location>
</feature>
<dbReference type="SUPFAM" id="SSF88713">
    <property type="entry name" value="Glycoside hydrolase/deacetylase"/>
    <property type="match status" value="1"/>
</dbReference>
<sequence>MNTGTDRRINRRDVLTLIGITGVAALTGRGSAQQGSSINSRRTISSRSTKSPSSQLPTPETDPVPKPSGRPENLVVLDWAGFESAVSYTFDDGQPSQLDHYDELQRTGVKSTFYISSNVDFSGYEEGWRQVAEDGHEIGNHTVSHPHSDLTGSSFGEPLESTAAEIKQCTEYIMETFNQRDVWTMAAPFGDTGWIEPAKQADVFLNRGVGGGTIAPNDATNPFDLPCYTASDGDTAEIFNDLVDSIHSDGEWLIYLFHSITPTNDRWYAPVNISEIIKNINYVKSVNNVWIDTITTIGAYWLGQKIFNSITPTTVGNDKVWTWSLPDGFPRGQYLRVRTDGGTLRQGGDVLEWDPHGYYEVSLDEGCLTLSPSSPGRETTNP</sequence>
<accession>A0A8U0A7Z8</accession>
<dbReference type="InterPro" id="IPR002509">
    <property type="entry name" value="NODB_dom"/>
</dbReference>
<dbReference type="AlphaFoldDB" id="A0A8U0A7Z8"/>
<gene>
    <name evidence="3" type="ORF">MW046_18370</name>
</gene>
<keyword evidence="3" id="KW-0614">Plasmid</keyword>
<evidence type="ECO:0000259" key="2">
    <source>
        <dbReference type="PROSITE" id="PS51677"/>
    </source>
</evidence>
<feature type="domain" description="NodB homology" evidence="2">
    <location>
        <begin position="84"/>
        <end position="292"/>
    </location>
</feature>
<keyword evidence="4" id="KW-1185">Reference proteome</keyword>
<dbReference type="EMBL" id="CP096022">
    <property type="protein sequence ID" value="UPM45232.1"/>
    <property type="molecule type" value="Genomic_DNA"/>
</dbReference>
<dbReference type="GO" id="GO:0016810">
    <property type="term" value="F:hydrolase activity, acting on carbon-nitrogen (but not peptide) bonds"/>
    <property type="evidence" value="ECO:0007669"/>
    <property type="project" value="InterPro"/>
</dbReference>
<dbReference type="KEGG" id="haad:MW046_18370"/>
<proteinExistence type="predicted"/>
<evidence type="ECO:0000313" key="4">
    <source>
        <dbReference type="Proteomes" id="UP000831768"/>
    </source>
</evidence>
<name>A0A8U0A7Z8_9EURY</name>
<dbReference type="PROSITE" id="PS51677">
    <property type="entry name" value="NODB"/>
    <property type="match status" value="1"/>
</dbReference>
<geneLocation type="plasmid" evidence="3 4">
    <name>unnamed3</name>
</geneLocation>
<dbReference type="RefSeq" id="WP_247995886.1">
    <property type="nucleotide sequence ID" value="NZ_CP096022.1"/>
</dbReference>
<dbReference type="Pfam" id="PF01522">
    <property type="entry name" value="Polysacc_deac_1"/>
    <property type="match status" value="1"/>
</dbReference>
<dbReference type="GeneID" id="71930055"/>
<reference evidence="3" key="1">
    <citation type="submission" date="2022-04" db="EMBL/GenBank/DDBJ databases">
        <title>Halocatena sp. nov., isolated from a salt lake.</title>
        <authorList>
            <person name="Cui H.-L."/>
        </authorList>
    </citation>
    <scope>NUCLEOTIDE SEQUENCE</scope>
    <source>
        <strain evidence="3">AD-1</strain>
        <plasmid evidence="3">unnamed3</plasmid>
    </source>
</reference>
<feature type="region of interest" description="Disordered" evidence="1">
    <location>
        <begin position="28"/>
        <end position="72"/>
    </location>
</feature>
<evidence type="ECO:0000313" key="3">
    <source>
        <dbReference type="EMBL" id="UPM45232.1"/>
    </source>
</evidence>
<protein>
    <submittedName>
        <fullName evidence="3">Polysaccharide deacetylase family protein</fullName>
    </submittedName>
</protein>